<name>A0A381ZBW7_9ZZZZ</name>
<feature type="non-terminal residue" evidence="1">
    <location>
        <position position="78"/>
    </location>
</feature>
<gene>
    <name evidence="1" type="ORF">METZ01_LOCUS139564</name>
</gene>
<evidence type="ECO:0000313" key="1">
    <source>
        <dbReference type="EMBL" id="SVA86710.1"/>
    </source>
</evidence>
<organism evidence="1">
    <name type="scientific">marine metagenome</name>
    <dbReference type="NCBI Taxonomy" id="408172"/>
    <lineage>
        <taxon>unclassified sequences</taxon>
        <taxon>metagenomes</taxon>
        <taxon>ecological metagenomes</taxon>
    </lineage>
</organism>
<feature type="non-terminal residue" evidence="1">
    <location>
        <position position="1"/>
    </location>
</feature>
<sequence>VTRLSNANFALPVDVIQLYRGVGRFFSCCNALFDPNSTIQTIGFLVWRTLVGWIRQMTMGPVIKVTDIPEFDNSPDNR</sequence>
<protein>
    <submittedName>
        <fullName evidence="1">Uncharacterized protein</fullName>
    </submittedName>
</protein>
<proteinExistence type="predicted"/>
<dbReference type="EMBL" id="UINC01020707">
    <property type="protein sequence ID" value="SVA86710.1"/>
    <property type="molecule type" value="Genomic_DNA"/>
</dbReference>
<dbReference type="AlphaFoldDB" id="A0A381ZBW7"/>
<accession>A0A381ZBW7</accession>
<reference evidence="1" key="1">
    <citation type="submission" date="2018-05" db="EMBL/GenBank/DDBJ databases">
        <authorList>
            <person name="Lanie J.A."/>
            <person name="Ng W.-L."/>
            <person name="Kazmierczak K.M."/>
            <person name="Andrzejewski T.M."/>
            <person name="Davidsen T.M."/>
            <person name="Wayne K.J."/>
            <person name="Tettelin H."/>
            <person name="Glass J.I."/>
            <person name="Rusch D."/>
            <person name="Podicherti R."/>
            <person name="Tsui H.-C.T."/>
            <person name="Winkler M.E."/>
        </authorList>
    </citation>
    <scope>NUCLEOTIDE SEQUENCE</scope>
</reference>